<dbReference type="Proteomes" id="UP000256321">
    <property type="component" value="Unassembled WGS sequence"/>
</dbReference>
<dbReference type="EMBL" id="QREV01000003">
    <property type="protein sequence ID" value="RDU50733.1"/>
    <property type="molecule type" value="Genomic_DNA"/>
</dbReference>
<sequence length="451" mass="51401">MNVSLKNIDATKGIVKLEIVKADYAEKVEKSLRSFRQKANVPGFRKGMVPMGMVKKMYGKHVLVEEINKLVSENLYNYIRENNLNILGEPLPNETEQKEINFDTQEEFEFCFDVALAPEIKLELSKNDKVPYYQVNIDDDMIGKQVEAYQANFGSYDEVDDVEEKDLIKGTVAELENGSPKEGGIVVEDAVLMPMYIKDEAEKAKFLGAKKNTVVVFNPNKAYEGAEAEIASFLKVEKEAVAGITGDFSFEIKEVTRHKNAELNQELFDKVFGEGVVTSEEEFKNKIREALAEQFTPQSDFKFLTDTRDILVKKAGELAFAEDLLKRWLLVANEKNTKEKIDEEYPQIVEDLKYHLIKENLVKENGLKVEDADIENFAKRVAKAQFAQYGMLSVPEDVLANYAKDILKNKQTLQNIIDRAVEEKLAGWLKEQVELDVKEVSADEFNKLFEE</sequence>
<evidence type="ECO:0000313" key="2">
    <source>
        <dbReference type="EMBL" id="MBC8600430.1"/>
    </source>
</evidence>
<gene>
    <name evidence="3" type="primary">tig</name>
    <name evidence="3" type="ORF">DWU89_01720</name>
    <name evidence="2" type="ORF">H8784_01700</name>
</gene>
<dbReference type="PANTHER" id="PTHR30560:SF3">
    <property type="entry name" value="TRIGGER FACTOR-LIKE PROTEIN TIG, CHLOROPLASTIC"/>
    <property type="match status" value="1"/>
</dbReference>
<evidence type="ECO:0000259" key="1">
    <source>
        <dbReference type="Pfam" id="PF05697"/>
    </source>
</evidence>
<organism evidence="3 4">
    <name type="scientific">Parabacteroides acidifaciens</name>
    <dbReference type="NCBI Taxonomy" id="2290935"/>
    <lineage>
        <taxon>Bacteria</taxon>
        <taxon>Pseudomonadati</taxon>
        <taxon>Bacteroidota</taxon>
        <taxon>Bacteroidia</taxon>
        <taxon>Bacteroidales</taxon>
        <taxon>Tannerellaceae</taxon>
        <taxon>Parabacteroides</taxon>
    </lineage>
</organism>
<protein>
    <submittedName>
        <fullName evidence="3">Trigger factor</fullName>
        <ecNumber evidence="3">5.2.1.8</ecNumber>
    </submittedName>
</protein>
<dbReference type="InterPro" id="IPR005215">
    <property type="entry name" value="Trig_fac"/>
</dbReference>
<evidence type="ECO:0000313" key="3">
    <source>
        <dbReference type="EMBL" id="RDU50733.1"/>
    </source>
</evidence>
<keyword evidence="3" id="KW-0413">Isomerase</keyword>
<dbReference type="RefSeq" id="WP_115497972.1">
    <property type="nucleotide sequence ID" value="NZ_JACRTI010000003.1"/>
</dbReference>
<dbReference type="GO" id="GO:0043022">
    <property type="term" value="F:ribosome binding"/>
    <property type="evidence" value="ECO:0007669"/>
    <property type="project" value="TreeGrafter"/>
</dbReference>
<dbReference type="InterPro" id="IPR027304">
    <property type="entry name" value="Trigger_fact/SurA_dom_sf"/>
</dbReference>
<dbReference type="Gene3D" id="3.30.70.1050">
    <property type="entry name" value="Trigger factor ribosome-binding domain"/>
    <property type="match status" value="1"/>
</dbReference>
<dbReference type="GO" id="GO:0003755">
    <property type="term" value="F:peptidyl-prolyl cis-trans isomerase activity"/>
    <property type="evidence" value="ECO:0007669"/>
    <property type="project" value="UniProtKB-EC"/>
</dbReference>
<dbReference type="InterPro" id="IPR037041">
    <property type="entry name" value="Trigger_fac_C_sf"/>
</dbReference>
<proteinExistence type="predicted"/>
<dbReference type="EC" id="5.2.1.8" evidence="3"/>
<dbReference type="PIRSF" id="PIRSF003095">
    <property type="entry name" value="Trigger_factor"/>
    <property type="match status" value="1"/>
</dbReference>
<dbReference type="Gene3D" id="1.10.3120.10">
    <property type="entry name" value="Trigger factor, C-terminal domain"/>
    <property type="match status" value="1"/>
</dbReference>
<dbReference type="SUPFAM" id="SSF109998">
    <property type="entry name" value="Triger factor/SurA peptide-binding domain-like"/>
    <property type="match status" value="1"/>
</dbReference>
<accession>A0A3D8HIM6</accession>
<dbReference type="EMBL" id="JACRTI010000003">
    <property type="protein sequence ID" value="MBC8600430.1"/>
    <property type="molecule type" value="Genomic_DNA"/>
</dbReference>
<dbReference type="AlphaFoldDB" id="A0A3D8HIM6"/>
<reference evidence="3 4" key="1">
    <citation type="submission" date="2018-07" db="EMBL/GenBank/DDBJ databases">
        <title>Parabacteroides acidifaciens nov. sp., isolated from human feces.</title>
        <authorList>
            <person name="Wang Y.J."/>
        </authorList>
    </citation>
    <scope>NUCLEOTIDE SEQUENCE [LARGE SCALE GENOMIC DNA]</scope>
    <source>
        <strain evidence="3 4">426-9</strain>
    </source>
</reference>
<dbReference type="NCBIfam" id="TIGR00115">
    <property type="entry name" value="tig"/>
    <property type="match status" value="1"/>
</dbReference>
<evidence type="ECO:0000313" key="4">
    <source>
        <dbReference type="Proteomes" id="UP000256321"/>
    </source>
</evidence>
<dbReference type="Proteomes" id="UP000629596">
    <property type="component" value="Unassembled WGS sequence"/>
</dbReference>
<comment type="caution">
    <text evidence="3">The sequence shown here is derived from an EMBL/GenBank/DDBJ whole genome shotgun (WGS) entry which is preliminary data.</text>
</comment>
<feature type="domain" description="Trigger factor ribosome-binding bacterial" evidence="1">
    <location>
        <begin position="1"/>
        <end position="148"/>
    </location>
</feature>
<reference evidence="2 5" key="2">
    <citation type="submission" date="2020-08" db="EMBL/GenBank/DDBJ databases">
        <title>Genome public.</title>
        <authorList>
            <person name="Liu C."/>
            <person name="Sun Q."/>
        </authorList>
    </citation>
    <scope>NUCLEOTIDE SEQUENCE [LARGE SCALE GENOMIC DNA]</scope>
    <source>
        <strain evidence="2 5">426_9</strain>
    </source>
</reference>
<dbReference type="GO" id="GO:0043335">
    <property type="term" value="P:protein unfolding"/>
    <property type="evidence" value="ECO:0007669"/>
    <property type="project" value="TreeGrafter"/>
</dbReference>
<dbReference type="InterPro" id="IPR008881">
    <property type="entry name" value="Trigger_fac_ribosome-bd_bac"/>
</dbReference>
<dbReference type="GO" id="GO:0051083">
    <property type="term" value="P:'de novo' cotranslational protein folding"/>
    <property type="evidence" value="ECO:0007669"/>
    <property type="project" value="TreeGrafter"/>
</dbReference>
<name>A0A3D8HIM6_9BACT</name>
<dbReference type="SUPFAM" id="SSF102735">
    <property type="entry name" value="Trigger factor ribosome-binding domain"/>
    <property type="match status" value="1"/>
</dbReference>
<keyword evidence="5" id="KW-1185">Reference proteome</keyword>
<dbReference type="Pfam" id="PF05697">
    <property type="entry name" value="Trigger_N"/>
    <property type="match status" value="1"/>
</dbReference>
<dbReference type="InterPro" id="IPR036611">
    <property type="entry name" value="Trigger_fac_ribosome-bd_sf"/>
</dbReference>
<evidence type="ECO:0000313" key="5">
    <source>
        <dbReference type="Proteomes" id="UP000629596"/>
    </source>
</evidence>
<dbReference type="PANTHER" id="PTHR30560">
    <property type="entry name" value="TRIGGER FACTOR CHAPERONE AND PEPTIDYL-PROLYL CIS/TRANS ISOMERASE"/>
    <property type="match status" value="1"/>
</dbReference>
<dbReference type="GO" id="GO:0015031">
    <property type="term" value="P:protein transport"/>
    <property type="evidence" value="ECO:0007669"/>
    <property type="project" value="InterPro"/>
</dbReference>
<dbReference type="GO" id="GO:0044183">
    <property type="term" value="F:protein folding chaperone"/>
    <property type="evidence" value="ECO:0007669"/>
    <property type="project" value="TreeGrafter"/>
</dbReference>